<evidence type="ECO:0000313" key="2">
    <source>
        <dbReference type="Proteomes" id="UP000494256"/>
    </source>
</evidence>
<proteinExistence type="predicted"/>
<dbReference type="EMBL" id="CADEBD010000344">
    <property type="protein sequence ID" value="CAB3249328.1"/>
    <property type="molecule type" value="Genomic_DNA"/>
</dbReference>
<evidence type="ECO:0000313" key="1">
    <source>
        <dbReference type="EMBL" id="CAB3249328.1"/>
    </source>
</evidence>
<reference evidence="1 2" key="1">
    <citation type="submission" date="2020-04" db="EMBL/GenBank/DDBJ databases">
        <authorList>
            <person name="Wallbank WR R."/>
            <person name="Pardo Diaz C."/>
            <person name="Kozak K."/>
            <person name="Martin S."/>
            <person name="Jiggins C."/>
            <person name="Moest M."/>
            <person name="Warren A I."/>
            <person name="Byers J.R.P. K."/>
            <person name="Montejo-Kovacevich G."/>
            <person name="Yen C E."/>
        </authorList>
    </citation>
    <scope>NUCLEOTIDE SEQUENCE [LARGE SCALE GENOMIC DNA]</scope>
</reference>
<dbReference type="Proteomes" id="UP000494256">
    <property type="component" value="Unassembled WGS sequence"/>
</dbReference>
<sequence length="128" mass="14771">MSNIRWVPNSEASFSQVNVNTLDEHLLIDEIQTYNLVQYSGIHNEYDRILDLILSNEVITLSECEDPLVRAEPNHGALIVNVETIVIQTLKSQSFTKYLYDKGDFISISEKIDEINWHSEFIKRLICA</sequence>
<dbReference type="AlphaFoldDB" id="A0A8S1AQL7"/>
<protein>
    <submittedName>
        <fullName evidence="1">Uncharacterized protein</fullName>
    </submittedName>
</protein>
<gene>
    <name evidence="1" type="ORF">APLA_LOCUS12811</name>
</gene>
<comment type="caution">
    <text evidence="1">The sequence shown here is derived from an EMBL/GenBank/DDBJ whole genome shotgun (WGS) entry which is preliminary data.</text>
</comment>
<name>A0A8S1AQL7_ARCPL</name>
<organism evidence="1 2">
    <name type="scientific">Arctia plantaginis</name>
    <name type="common">Wood tiger moth</name>
    <name type="synonym">Phalaena plantaginis</name>
    <dbReference type="NCBI Taxonomy" id="874455"/>
    <lineage>
        <taxon>Eukaryota</taxon>
        <taxon>Metazoa</taxon>
        <taxon>Ecdysozoa</taxon>
        <taxon>Arthropoda</taxon>
        <taxon>Hexapoda</taxon>
        <taxon>Insecta</taxon>
        <taxon>Pterygota</taxon>
        <taxon>Neoptera</taxon>
        <taxon>Endopterygota</taxon>
        <taxon>Lepidoptera</taxon>
        <taxon>Glossata</taxon>
        <taxon>Ditrysia</taxon>
        <taxon>Noctuoidea</taxon>
        <taxon>Erebidae</taxon>
        <taxon>Arctiinae</taxon>
        <taxon>Arctia</taxon>
    </lineage>
</organism>
<accession>A0A8S1AQL7</accession>
<dbReference type="OrthoDB" id="415822at2759"/>